<proteinExistence type="inferred from homology"/>
<comment type="caution">
    <text evidence="6">The sequence shown here is derived from an EMBL/GenBank/DDBJ whole genome shotgun (WGS) entry which is preliminary data.</text>
</comment>
<dbReference type="GO" id="GO:0030001">
    <property type="term" value="P:metal ion transport"/>
    <property type="evidence" value="ECO:0007669"/>
    <property type="project" value="InterPro"/>
</dbReference>
<dbReference type="PRINTS" id="PR00691">
    <property type="entry name" value="ADHESINB"/>
</dbReference>
<keyword evidence="3" id="KW-0732">Signal</keyword>
<evidence type="ECO:0000256" key="3">
    <source>
        <dbReference type="ARBA" id="ARBA00022729"/>
    </source>
</evidence>
<gene>
    <name evidence="6" type="ORF">CNEO2_830008</name>
</gene>
<dbReference type="InterPro" id="IPR006128">
    <property type="entry name" value="Lipoprotein_PsaA-like"/>
</dbReference>
<dbReference type="PANTHER" id="PTHR42953:SF3">
    <property type="entry name" value="HIGH-AFFINITY ZINC UPTAKE SYSTEM PROTEIN ZNUA"/>
    <property type="match status" value="1"/>
</dbReference>
<evidence type="ECO:0000256" key="5">
    <source>
        <dbReference type="SAM" id="Coils"/>
    </source>
</evidence>
<dbReference type="Proteomes" id="UP001189143">
    <property type="component" value="Unassembled WGS sequence"/>
</dbReference>
<accession>A0AAD2DI23</accession>
<name>A0AAD2DI23_9CLOT</name>
<dbReference type="RefSeq" id="WP_125149462.1">
    <property type="nucleotide sequence ID" value="NZ_CAKJVD010000014.1"/>
</dbReference>
<protein>
    <submittedName>
        <fullName evidence="6">ABC transporter, substrate-binding protein</fullName>
    </submittedName>
</protein>
<feature type="coiled-coil region" evidence="5">
    <location>
        <begin position="180"/>
        <end position="211"/>
    </location>
</feature>
<organism evidence="6 7">
    <name type="scientific">Clostridium neonatale</name>
    <dbReference type="NCBI Taxonomy" id="137838"/>
    <lineage>
        <taxon>Bacteria</taxon>
        <taxon>Bacillati</taxon>
        <taxon>Bacillota</taxon>
        <taxon>Clostridia</taxon>
        <taxon>Eubacteriales</taxon>
        <taxon>Clostridiaceae</taxon>
        <taxon>Clostridium</taxon>
    </lineage>
</organism>
<evidence type="ECO:0000313" key="7">
    <source>
        <dbReference type="Proteomes" id="UP001189143"/>
    </source>
</evidence>
<dbReference type="SUPFAM" id="SSF53807">
    <property type="entry name" value="Helical backbone' metal receptor"/>
    <property type="match status" value="1"/>
</dbReference>
<dbReference type="PANTHER" id="PTHR42953">
    <property type="entry name" value="HIGH-AFFINITY ZINC UPTAKE SYSTEM PROTEIN ZNUA-RELATED"/>
    <property type="match status" value="1"/>
</dbReference>
<dbReference type="Pfam" id="PF01297">
    <property type="entry name" value="ZnuA"/>
    <property type="match status" value="1"/>
</dbReference>
<evidence type="ECO:0000313" key="6">
    <source>
        <dbReference type="EMBL" id="CAI3689961.1"/>
    </source>
</evidence>
<dbReference type="InterPro" id="IPR050492">
    <property type="entry name" value="Bact_metal-bind_prot9"/>
</dbReference>
<dbReference type="PRINTS" id="PR00690">
    <property type="entry name" value="ADHESNFAMILY"/>
</dbReference>
<dbReference type="AlphaFoldDB" id="A0AAD2DI23"/>
<dbReference type="GO" id="GO:0007155">
    <property type="term" value="P:cell adhesion"/>
    <property type="evidence" value="ECO:0007669"/>
    <property type="project" value="InterPro"/>
</dbReference>
<evidence type="ECO:0000256" key="4">
    <source>
        <dbReference type="RuleBase" id="RU003512"/>
    </source>
</evidence>
<keyword evidence="2 4" id="KW-0813">Transport</keyword>
<comment type="similarity">
    <text evidence="1 4">Belongs to the bacterial solute-binding protein 9 family.</text>
</comment>
<dbReference type="PROSITE" id="PS51257">
    <property type="entry name" value="PROKAR_LIPOPROTEIN"/>
    <property type="match status" value="1"/>
</dbReference>
<dbReference type="GO" id="GO:0046872">
    <property type="term" value="F:metal ion binding"/>
    <property type="evidence" value="ECO:0007669"/>
    <property type="project" value="InterPro"/>
</dbReference>
<reference evidence="6" key="1">
    <citation type="submission" date="2022-10" db="EMBL/GenBank/DDBJ databases">
        <authorList>
            <person name="Aires J."/>
            <person name="Mesa V."/>
        </authorList>
    </citation>
    <scope>NUCLEOTIDE SEQUENCE</scope>
    <source>
        <strain evidence="6">Clostridium neonatale JD116</strain>
    </source>
</reference>
<dbReference type="InterPro" id="IPR006129">
    <property type="entry name" value="AdhesinB"/>
</dbReference>
<dbReference type="GeneID" id="68875951"/>
<dbReference type="InterPro" id="IPR006127">
    <property type="entry name" value="ZnuA-like"/>
</dbReference>
<evidence type="ECO:0000256" key="1">
    <source>
        <dbReference type="ARBA" id="ARBA00011028"/>
    </source>
</evidence>
<evidence type="ECO:0000256" key="2">
    <source>
        <dbReference type="ARBA" id="ARBA00022448"/>
    </source>
</evidence>
<dbReference type="EMBL" id="CAMTCP010000285">
    <property type="protein sequence ID" value="CAI3689961.1"/>
    <property type="molecule type" value="Genomic_DNA"/>
</dbReference>
<dbReference type="Gene3D" id="3.40.50.1980">
    <property type="entry name" value="Nitrogenase molybdenum iron protein domain"/>
    <property type="match status" value="2"/>
</dbReference>
<keyword evidence="5" id="KW-0175">Coiled coil</keyword>
<sequence length="317" mass="36195">MKKKIFLGVLLGLIGSMIIGCGESNDKNAVKNEETKPSITVSIFPLKEFAEEIAGDKVDINCLVPNNMEPHDYEPKTKDFEKLINSDAFIYNGLGLEEWVEKVNEVIKNEDVLIVDSSKNVDSITIEDENHEEEHNHDNEEEHDHEHGAIDPHSWLSLKEAQVQSEAIKDTLIEIDPENKAYYEQNYNEFKQKLDDLYNKYNEKFQTLQNKNFITGHAAFGYLCRDFGLEQKSVENVFGEGEPTPKQLENLVNFCKENNITTIFSESLASPKVSETLAAEVGAKVIPIYTLESQEDNKSYLEAMEYNLNQIYNCLEK</sequence>